<dbReference type="GO" id="GO:0005524">
    <property type="term" value="F:ATP binding"/>
    <property type="evidence" value="ECO:0007669"/>
    <property type="project" value="UniProtKB-KW"/>
</dbReference>
<keyword evidence="6" id="KW-0547">Nucleotide-binding</keyword>
<dbReference type="CDD" id="cd03249">
    <property type="entry name" value="ABC_MTABC3_MDL1_MDL2"/>
    <property type="match status" value="2"/>
</dbReference>
<reference evidence="15 16" key="1">
    <citation type="journal article" date="2018" name="Mol. Plant">
        <title>The genome of Artemisia annua provides insight into the evolution of Asteraceae family and artemisinin biosynthesis.</title>
        <authorList>
            <person name="Shen Q."/>
            <person name="Zhang L."/>
            <person name="Liao Z."/>
            <person name="Wang S."/>
            <person name="Yan T."/>
            <person name="Shi P."/>
            <person name="Liu M."/>
            <person name="Fu X."/>
            <person name="Pan Q."/>
            <person name="Wang Y."/>
            <person name="Lv Z."/>
            <person name="Lu X."/>
            <person name="Zhang F."/>
            <person name="Jiang W."/>
            <person name="Ma Y."/>
            <person name="Chen M."/>
            <person name="Hao X."/>
            <person name="Li L."/>
            <person name="Tang Y."/>
            <person name="Lv G."/>
            <person name="Zhou Y."/>
            <person name="Sun X."/>
            <person name="Brodelius P.E."/>
            <person name="Rose J.K.C."/>
            <person name="Tang K."/>
        </authorList>
    </citation>
    <scope>NUCLEOTIDE SEQUENCE [LARGE SCALE GENOMIC DNA]</scope>
    <source>
        <strain evidence="16">cv. Huhao1</strain>
        <tissue evidence="15">Leaf</tissue>
    </source>
</reference>
<protein>
    <submittedName>
        <fullName evidence="15">p-glycoprotein 21</fullName>
    </submittedName>
</protein>
<dbReference type="Pfam" id="PF00664">
    <property type="entry name" value="ABC_membrane"/>
    <property type="match status" value="5"/>
</dbReference>
<dbReference type="GO" id="GO:0016887">
    <property type="term" value="F:ATP hydrolysis activity"/>
    <property type="evidence" value="ECO:0007669"/>
    <property type="project" value="InterPro"/>
</dbReference>
<dbReference type="PROSITE" id="PS50929">
    <property type="entry name" value="ABC_TM1F"/>
    <property type="match status" value="3"/>
</dbReference>
<dbReference type="Proteomes" id="UP000245207">
    <property type="component" value="Unassembled WGS sequence"/>
</dbReference>
<evidence type="ECO:0000256" key="1">
    <source>
        <dbReference type="ARBA" id="ARBA00004651"/>
    </source>
</evidence>
<name>A0A2U1MVJ4_ARTAN</name>
<dbReference type="SMART" id="SM00382">
    <property type="entry name" value="AAA"/>
    <property type="match status" value="2"/>
</dbReference>
<gene>
    <name evidence="15" type="ORF">CTI12_AA336230</name>
</gene>
<keyword evidence="5" id="KW-0677">Repeat</keyword>
<evidence type="ECO:0000256" key="9">
    <source>
        <dbReference type="ARBA" id="ARBA00023136"/>
    </source>
</evidence>
<dbReference type="InterPro" id="IPR017871">
    <property type="entry name" value="ABC_transporter-like_CS"/>
</dbReference>
<feature type="domain" description="ABC transporter" evidence="13">
    <location>
        <begin position="1245"/>
        <end position="1482"/>
    </location>
</feature>
<feature type="transmembrane region" description="Helical" evidence="12">
    <location>
        <begin position="448"/>
        <end position="472"/>
    </location>
</feature>
<dbReference type="SUPFAM" id="SSF90123">
    <property type="entry name" value="ABC transporter transmembrane region"/>
    <property type="match status" value="5"/>
</dbReference>
<feature type="domain" description="ABC transmembrane type-1" evidence="14">
    <location>
        <begin position="31"/>
        <end position="320"/>
    </location>
</feature>
<dbReference type="GO" id="GO:0005743">
    <property type="term" value="C:mitochondrial inner membrane"/>
    <property type="evidence" value="ECO:0007669"/>
    <property type="project" value="TreeGrafter"/>
</dbReference>
<evidence type="ECO:0000256" key="8">
    <source>
        <dbReference type="ARBA" id="ARBA00022989"/>
    </source>
</evidence>
<evidence type="ECO:0000256" key="11">
    <source>
        <dbReference type="SAM" id="MobiDB-lite"/>
    </source>
</evidence>
<evidence type="ECO:0000256" key="12">
    <source>
        <dbReference type="SAM" id="Phobius"/>
    </source>
</evidence>
<dbReference type="FunFam" id="3.40.50.300:FF:000066">
    <property type="entry name" value="ABC transporter B family member 1"/>
    <property type="match status" value="2"/>
</dbReference>
<dbReference type="PANTHER" id="PTHR43394:SF16">
    <property type="entry name" value="ABC TRANSPORTER B FAMILY MEMBER 4-LIKE ISOFORM X1"/>
    <property type="match status" value="1"/>
</dbReference>
<feature type="compositionally biased region" description="Polar residues" evidence="11">
    <location>
        <begin position="886"/>
        <end position="898"/>
    </location>
</feature>
<keyword evidence="4 12" id="KW-0812">Transmembrane</keyword>
<dbReference type="InterPro" id="IPR003593">
    <property type="entry name" value="AAA+_ATPase"/>
</dbReference>
<accession>A0A2U1MVJ4</accession>
<feature type="region of interest" description="Disordered" evidence="11">
    <location>
        <begin position="871"/>
        <end position="898"/>
    </location>
</feature>
<feature type="domain" description="ABC transmembrane type-1" evidence="14">
    <location>
        <begin position="944"/>
        <end position="1174"/>
    </location>
</feature>
<organism evidence="15 16">
    <name type="scientific">Artemisia annua</name>
    <name type="common">Sweet wormwood</name>
    <dbReference type="NCBI Taxonomy" id="35608"/>
    <lineage>
        <taxon>Eukaryota</taxon>
        <taxon>Viridiplantae</taxon>
        <taxon>Streptophyta</taxon>
        <taxon>Embryophyta</taxon>
        <taxon>Tracheophyta</taxon>
        <taxon>Spermatophyta</taxon>
        <taxon>Magnoliopsida</taxon>
        <taxon>eudicotyledons</taxon>
        <taxon>Gunneridae</taxon>
        <taxon>Pentapetalae</taxon>
        <taxon>asterids</taxon>
        <taxon>campanulids</taxon>
        <taxon>Asterales</taxon>
        <taxon>Asteraceae</taxon>
        <taxon>Asteroideae</taxon>
        <taxon>Anthemideae</taxon>
        <taxon>Artemisiinae</taxon>
        <taxon>Artemisia</taxon>
    </lineage>
</organism>
<dbReference type="GO" id="GO:0005886">
    <property type="term" value="C:plasma membrane"/>
    <property type="evidence" value="ECO:0007669"/>
    <property type="project" value="UniProtKB-SubCell"/>
</dbReference>
<evidence type="ECO:0000256" key="5">
    <source>
        <dbReference type="ARBA" id="ARBA00022737"/>
    </source>
</evidence>
<feature type="transmembrane region" description="Helical" evidence="12">
    <location>
        <begin position="325"/>
        <end position="345"/>
    </location>
</feature>
<dbReference type="SUPFAM" id="SSF52540">
    <property type="entry name" value="P-loop containing nucleoside triphosphate hydrolases"/>
    <property type="match status" value="2"/>
</dbReference>
<dbReference type="InterPro" id="IPR027417">
    <property type="entry name" value="P-loop_NTPase"/>
</dbReference>
<dbReference type="EMBL" id="PKPP01004259">
    <property type="protein sequence ID" value="PWA65267.1"/>
    <property type="molecule type" value="Genomic_DNA"/>
</dbReference>
<evidence type="ECO:0000259" key="13">
    <source>
        <dbReference type="PROSITE" id="PS50893"/>
    </source>
</evidence>
<comment type="subcellular location">
    <subcellularLocation>
        <location evidence="1">Cell membrane</location>
        <topology evidence="1">Multi-pass membrane protein</topology>
    </subcellularLocation>
</comment>
<feature type="transmembrane region" description="Helical" evidence="12">
    <location>
        <begin position="940"/>
        <end position="963"/>
    </location>
</feature>
<dbReference type="FunFam" id="1.20.1560.10:FF:000009">
    <property type="entry name" value="ABC transporter B family member 1"/>
    <property type="match status" value="1"/>
</dbReference>
<dbReference type="CDD" id="cd18578">
    <property type="entry name" value="ABC_6TM_Pgp_ABCB1_D2_like"/>
    <property type="match status" value="1"/>
</dbReference>
<dbReference type="GO" id="GO:0010329">
    <property type="term" value="F:auxin efflux transmembrane transporter activity"/>
    <property type="evidence" value="ECO:0007669"/>
    <property type="project" value="UniProtKB-ARBA"/>
</dbReference>
<dbReference type="InterPro" id="IPR039421">
    <property type="entry name" value="Type_1_exporter"/>
</dbReference>
<dbReference type="InterPro" id="IPR036640">
    <property type="entry name" value="ABC1_TM_sf"/>
</dbReference>
<evidence type="ECO:0000259" key="14">
    <source>
        <dbReference type="PROSITE" id="PS50929"/>
    </source>
</evidence>
<feature type="transmembrane region" description="Helical" evidence="12">
    <location>
        <begin position="419"/>
        <end position="442"/>
    </location>
</feature>
<dbReference type="PROSITE" id="PS50893">
    <property type="entry name" value="ABC_TRANSPORTER_2"/>
    <property type="match status" value="2"/>
</dbReference>
<dbReference type="GO" id="GO:0090374">
    <property type="term" value="P:oligopeptide export from mitochondrion"/>
    <property type="evidence" value="ECO:0007669"/>
    <property type="project" value="TreeGrafter"/>
</dbReference>
<keyword evidence="9 12" id="KW-0472">Membrane</keyword>
<evidence type="ECO:0000256" key="2">
    <source>
        <dbReference type="ARBA" id="ARBA00007577"/>
    </source>
</evidence>
<evidence type="ECO:0000256" key="3">
    <source>
        <dbReference type="ARBA" id="ARBA00022448"/>
    </source>
</evidence>
<feature type="domain" description="ABC transporter" evidence="13">
    <location>
        <begin position="628"/>
        <end position="864"/>
    </location>
</feature>
<evidence type="ECO:0000256" key="6">
    <source>
        <dbReference type="ARBA" id="ARBA00022741"/>
    </source>
</evidence>
<dbReference type="STRING" id="35608.A0A2U1MVJ4"/>
<keyword evidence="8 12" id="KW-1133">Transmembrane helix</keyword>
<keyword evidence="7" id="KW-0067">ATP-binding</keyword>
<dbReference type="Gene3D" id="3.40.50.300">
    <property type="entry name" value="P-loop containing nucleotide triphosphate hydrolases"/>
    <property type="match status" value="2"/>
</dbReference>
<dbReference type="InterPro" id="IPR003439">
    <property type="entry name" value="ABC_transporter-like_ATP-bd"/>
</dbReference>
<dbReference type="Pfam" id="PF00005">
    <property type="entry name" value="ABC_tran"/>
    <property type="match status" value="2"/>
</dbReference>
<dbReference type="CDD" id="cd18577">
    <property type="entry name" value="ABC_6TM_Pgp_ABCB1_D1_like"/>
    <property type="match status" value="2"/>
</dbReference>
<dbReference type="InterPro" id="IPR011527">
    <property type="entry name" value="ABC1_TM_dom"/>
</dbReference>
<feature type="transmembrane region" description="Helical" evidence="12">
    <location>
        <begin position="78"/>
        <end position="98"/>
    </location>
</feature>
<comment type="caution">
    <text evidence="15">The sequence shown here is derived from an EMBL/GenBank/DDBJ whole genome shotgun (WGS) entry which is preliminary data.</text>
</comment>
<evidence type="ECO:0000313" key="16">
    <source>
        <dbReference type="Proteomes" id="UP000245207"/>
    </source>
</evidence>
<dbReference type="GO" id="GO:0010328">
    <property type="term" value="F:auxin influx transmembrane transporter activity"/>
    <property type="evidence" value="ECO:0007669"/>
    <property type="project" value="UniProtKB-ARBA"/>
</dbReference>
<dbReference type="OrthoDB" id="6500128at2759"/>
<dbReference type="Gene3D" id="1.20.1560.10">
    <property type="entry name" value="ABC transporter type 1, transmembrane domain"/>
    <property type="match status" value="2"/>
</dbReference>
<feature type="transmembrane region" description="Helical" evidence="12">
    <location>
        <begin position="27"/>
        <end position="51"/>
    </location>
</feature>
<dbReference type="PANTHER" id="PTHR43394">
    <property type="entry name" value="ATP-DEPENDENT PERMEASE MDL1, MITOCHONDRIAL"/>
    <property type="match status" value="1"/>
</dbReference>
<sequence length="1487" mass="162855">MTKEKKKESTKSVPFYKLFAFADSTDYMLMIAGTIGAIGNGVCMPLLAIVFGEVVDALGENQNNKDMVGLVSKESLKFVYLAIGSGVTSFLQVAMWMATGERQAARIRNLYLKTILRQDVSFFDKETNTGEVVGRISGDTVLIQDAMGEKVFSFFILRLVQKLSWKQVSDKCLFWFCKVGKFTQLVATFIGGFVIAFIKGWFLTLVMLLTIPPLVVTGAVMSIVISKMAARGQKAYTKAANVVEQTIGSIRTVASFGREKKAVADYKYSLTDAYNSSVNEGLANGAGLGSMLCIMYCSYALAVWYGAKMILERGYTGGTVESLKFVYLAIGSGVTSFLQVAMWMATGERQAARIRNLYLKTILRQDVSFFDKETNTGEVVGRISGDTVLIQDAMGEKVFSFFFLRLVQKLSWKQVSDKCLFWFCKVGKFTQLVATFIGGFVIAFIKGWFLTLVMLLTIPPLVITGAVMSIVISKMAARGQKAYTKAANVVEQTIGSIRTVASFGREKKAVADYKYSLTDAYNSSVNEGMANGAGLGSMLCIMYCSYALAVWYGAKMILERGYTGGTVVSVIMAVLTGSSSIRQGTPCLSAFATGQAAAFKMFETINRKPEIDAYDTKGKLLNDIRGDIELKNVCFSYPTRPDEPIFSGFSLCVSSGTTAALVGQSGSGKSTVISLIERFYDPQEGEVLIDNINLKEFQLKWIRSKIGLVSQEPVLFTSSIKDNIMYGKDGATDEEIRVAVKLANAARFIDQLPKRLDTMVGEYGTQLSGGQKQRIAIARAILKDPRILLLDEATSALDAESERVVQEALDRIMVNRTTVIVAHRLSTVRNADMIAVIHQGKVVEKGSHLELLQDPEGAYAQLIRLQEVNTDSGQHSSQVRRPFHQQPISPESSSSRHVIMPTQDSVPESMEIEATRVEEPTKKPPKVPLTRLFYLNKPEIPILVLGSIAAITNGIVLPVFGILISSMIKIFFEPHHKMKRDSIFWALMFTLVGVVSLFSFTGRSYFFSLAGAKLIRRTRLLCFEKVINMEVGWFDKSENTSGAIGARLSSDAASVRGLVGDALAQIVQDLSSVVVGVTIALFTCWQLALVILVLAPLVGVNGYVQVKFNKGFSNDAKAMYEEASQVASDAVRSIRTVASFCAEEKLVREYRNKCDTPKRKGIQQASFYAGARFVEAGMTTYSDIFRVFFALTMTAYAVSQSSSFAPDTGKAMSSAVSVFNILDQKSEIDPSDESGMTLDTVKGEIELHHISFRYPTRPDVEIFRDLCLTINSGKTVALVGESGSGKSTVISLLQRFYKPDSGSITLDGVELQKFQLKWLRLQMGLVSQEPALFNETIRANISYGKDGEATEAEIVAASELANAHKFISGLHEGYDTEVGERGVQLSGGQKQRVAIARAIVKSPKILLLDEATSALDAESEKVVQDALDKVMVNRTTVVVAHRLTTIKGADLIAVVKNGVIVEKGKHDDLINIEGGFYASLVALHMTT</sequence>
<dbReference type="PROSITE" id="PS00211">
    <property type="entry name" value="ABC_TRANSPORTER_1"/>
    <property type="match status" value="2"/>
</dbReference>
<feature type="transmembrane region" description="Helical" evidence="12">
    <location>
        <begin position="286"/>
        <end position="305"/>
    </location>
</feature>
<feature type="transmembrane region" description="Helical" evidence="12">
    <location>
        <begin position="172"/>
        <end position="195"/>
    </location>
</feature>
<feature type="transmembrane region" description="Helical" evidence="12">
    <location>
        <begin position="983"/>
        <end position="1001"/>
    </location>
</feature>
<dbReference type="GO" id="GO:0015421">
    <property type="term" value="F:ABC-type oligopeptide transporter activity"/>
    <property type="evidence" value="ECO:0007669"/>
    <property type="project" value="TreeGrafter"/>
</dbReference>
<keyword evidence="3" id="KW-0813">Transport</keyword>
<comment type="similarity">
    <text evidence="2">Belongs to the ABC transporter superfamily. ABCB family. Multidrug resistance exporter (TC 3.A.1.201) subfamily.</text>
</comment>
<feature type="transmembrane region" description="Helical" evidence="12">
    <location>
        <begin position="201"/>
        <end position="225"/>
    </location>
</feature>
<feature type="domain" description="ABC transmembrane type-1" evidence="14">
    <location>
        <begin position="322"/>
        <end position="593"/>
    </location>
</feature>
<evidence type="ECO:0000256" key="4">
    <source>
        <dbReference type="ARBA" id="ARBA00022692"/>
    </source>
</evidence>
<keyword evidence="10" id="KW-0325">Glycoprotein</keyword>
<evidence type="ECO:0000313" key="15">
    <source>
        <dbReference type="EMBL" id="PWA65267.1"/>
    </source>
</evidence>
<evidence type="ECO:0000256" key="10">
    <source>
        <dbReference type="ARBA" id="ARBA00023180"/>
    </source>
</evidence>
<evidence type="ECO:0000256" key="7">
    <source>
        <dbReference type="ARBA" id="ARBA00022840"/>
    </source>
</evidence>
<keyword evidence="16" id="KW-1185">Reference proteome</keyword>
<proteinExistence type="inferred from homology"/>
<feature type="transmembrane region" description="Helical" evidence="12">
    <location>
        <begin position="533"/>
        <end position="554"/>
    </location>
</feature>